<organism evidence="1 2">
    <name type="scientific">Camellia lanceoleosa</name>
    <dbReference type="NCBI Taxonomy" id="1840588"/>
    <lineage>
        <taxon>Eukaryota</taxon>
        <taxon>Viridiplantae</taxon>
        <taxon>Streptophyta</taxon>
        <taxon>Embryophyta</taxon>
        <taxon>Tracheophyta</taxon>
        <taxon>Spermatophyta</taxon>
        <taxon>Magnoliopsida</taxon>
        <taxon>eudicotyledons</taxon>
        <taxon>Gunneridae</taxon>
        <taxon>Pentapetalae</taxon>
        <taxon>asterids</taxon>
        <taxon>Ericales</taxon>
        <taxon>Theaceae</taxon>
        <taxon>Camellia</taxon>
    </lineage>
</organism>
<keyword evidence="2" id="KW-1185">Reference proteome</keyword>
<dbReference type="EMBL" id="CM045760">
    <property type="protein sequence ID" value="KAI8024917.1"/>
    <property type="molecule type" value="Genomic_DNA"/>
</dbReference>
<sequence>MVGHHQFFPFFCDRGYDHDPTGLRCTHRPRHRRWTHSLRRRYGSVGGCLDASIGGTPACRQSFREGSVYLVLFPFPAATDGA</sequence>
<gene>
    <name evidence="1" type="ORF">LOK49_LG02G00686</name>
</gene>
<reference evidence="1 2" key="1">
    <citation type="journal article" date="2022" name="Plant J.">
        <title>Chromosome-level genome of Camellia lanceoleosa provides a valuable resource for understanding genome evolution and self-incompatibility.</title>
        <authorList>
            <person name="Gong W."/>
            <person name="Xiao S."/>
            <person name="Wang L."/>
            <person name="Liao Z."/>
            <person name="Chang Y."/>
            <person name="Mo W."/>
            <person name="Hu G."/>
            <person name="Li W."/>
            <person name="Zhao G."/>
            <person name="Zhu H."/>
            <person name="Hu X."/>
            <person name="Ji K."/>
            <person name="Xiang X."/>
            <person name="Song Q."/>
            <person name="Yuan D."/>
            <person name="Jin S."/>
            <person name="Zhang L."/>
        </authorList>
    </citation>
    <scope>NUCLEOTIDE SEQUENCE [LARGE SCALE GENOMIC DNA]</scope>
    <source>
        <strain evidence="1">SQ_2022a</strain>
    </source>
</reference>
<evidence type="ECO:0000313" key="1">
    <source>
        <dbReference type="EMBL" id="KAI8024917.1"/>
    </source>
</evidence>
<protein>
    <submittedName>
        <fullName evidence="1">Uncharacterized protein</fullName>
    </submittedName>
</protein>
<proteinExistence type="predicted"/>
<accession>A0ACC0IG89</accession>
<name>A0ACC0IG89_9ERIC</name>
<evidence type="ECO:0000313" key="2">
    <source>
        <dbReference type="Proteomes" id="UP001060215"/>
    </source>
</evidence>
<comment type="caution">
    <text evidence="1">The sequence shown here is derived from an EMBL/GenBank/DDBJ whole genome shotgun (WGS) entry which is preliminary data.</text>
</comment>
<dbReference type="Proteomes" id="UP001060215">
    <property type="component" value="Chromosome 3"/>
</dbReference>